<reference evidence="9" key="2">
    <citation type="submission" date="2011-01" db="EMBL/GenBank/DDBJ databases">
        <title>The Non-contiguous Finished genome of Clostridium papyrosolvens.</title>
        <authorList>
            <person name="Lucas S."/>
            <person name="Copeland A."/>
            <person name="Lapidus A."/>
            <person name="Cheng J.-F."/>
            <person name="Goodwin L."/>
            <person name="Pitluck S."/>
            <person name="Misra M."/>
            <person name="Chertkov O."/>
            <person name="Detter J.C."/>
            <person name="Han C."/>
            <person name="Tapia R."/>
            <person name="Land M."/>
            <person name="Hauser L."/>
            <person name="Kyrpides N."/>
            <person name="Ivanova N."/>
            <person name="Pagani I."/>
            <person name="Mouttaki H."/>
            <person name="He Z."/>
            <person name="Zhou J."/>
            <person name="Hemme C.L."/>
            <person name="Woyke T."/>
        </authorList>
    </citation>
    <scope>NUCLEOTIDE SEQUENCE [LARGE SCALE GENOMIC DNA]</scope>
    <source>
        <strain evidence="9">DSM 2782</strain>
    </source>
</reference>
<dbReference type="GO" id="GO:0034335">
    <property type="term" value="F:DNA negative supercoiling activity"/>
    <property type="evidence" value="ECO:0007669"/>
    <property type="project" value="UniProtKB-ARBA"/>
</dbReference>
<dbReference type="InterPro" id="IPR050220">
    <property type="entry name" value="Type_II_DNA_Topoisomerases"/>
</dbReference>
<evidence type="ECO:0000256" key="3">
    <source>
        <dbReference type="ARBA" id="ARBA00023029"/>
    </source>
</evidence>
<keyword evidence="2" id="KW-1003">Cell membrane</keyword>
<comment type="caution">
    <text evidence="9">The sequence shown here is derived from an EMBL/GenBank/DDBJ whole genome shotgun (WGS) entry which is preliminary data.</text>
</comment>
<dbReference type="InterPro" id="IPR002205">
    <property type="entry name" value="Topo_IIA_dom_A"/>
</dbReference>
<dbReference type="GO" id="GO:0009330">
    <property type="term" value="C:DNA topoisomerase type II (double strand cut, ATP-hydrolyzing) complex"/>
    <property type="evidence" value="ECO:0007669"/>
    <property type="project" value="TreeGrafter"/>
</dbReference>
<feature type="domain" description="Topo IIA-type catalytic" evidence="8">
    <location>
        <begin position="31"/>
        <end position="493"/>
    </location>
</feature>
<dbReference type="GO" id="GO:0006265">
    <property type="term" value="P:DNA topological change"/>
    <property type="evidence" value="ECO:0007669"/>
    <property type="project" value="UniProtKB-UniRule"/>
</dbReference>
<evidence type="ECO:0000256" key="1">
    <source>
        <dbReference type="ARBA" id="ARBA00000185"/>
    </source>
</evidence>
<dbReference type="EC" id="5.99.1.3" evidence="9"/>
<keyword evidence="10" id="KW-1185">Reference proteome</keyword>
<feature type="active site" description="O-(5'-phospho-DNA)-tyrosine intermediate" evidence="7">
    <location>
        <position position="120"/>
    </location>
</feature>
<dbReference type="eggNOG" id="COG0188">
    <property type="taxonomic scope" value="Bacteria"/>
</dbReference>
<dbReference type="PANTHER" id="PTHR43493:SF1">
    <property type="entry name" value="DNA TOPOISOMERASE 4 SUBUNIT A"/>
    <property type="match status" value="1"/>
</dbReference>
<proteinExistence type="predicted"/>
<dbReference type="Pfam" id="PF00521">
    <property type="entry name" value="DNA_topoisoIV"/>
    <property type="match status" value="1"/>
</dbReference>
<dbReference type="GO" id="GO:0005524">
    <property type="term" value="F:ATP binding"/>
    <property type="evidence" value="ECO:0007669"/>
    <property type="project" value="InterPro"/>
</dbReference>
<keyword evidence="6 7" id="KW-0413">Isomerase</keyword>
<dbReference type="PANTHER" id="PTHR43493">
    <property type="entry name" value="DNA GYRASE/TOPOISOMERASE SUBUNIT A"/>
    <property type="match status" value="1"/>
</dbReference>
<dbReference type="Gene3D" id="3.30.1360.40">
    <property type="match status" value="1"/>
</dbReference>
<dbReference type="GO" id="GO:0005737">
    <property type="term" value="C:cytoplasm"/>
    <property type="evidence" value="ECO:0007669"/>
    <property type="project" value="TreeGrafter"/>
</dbReference>
<evidence type="ECO:0000256" key="4">
    <source>
        <dbReference type="ARBA" id="ARBA00023125"/>
    </source>
</evidence>
<dbReference type="GO" id="GO:0003677">
    <property type="term" value="F:DNA binding"/>
    <property type="evidence" value="ECO:0007669"/>
    <property type="project" value="UniProtKB-UniRule"/>
</dbReference>
<evidence type="ECO:0000313" key="10">
    <source>
        <dbReference type="Proteomes" id="UP000003860"/>
    </source>
</evidence>
<evidence type="ECO:0000256" key="2">
    <source>
        <dbReference type="ARBA" id="ARBA00022475"/>
    </source>
</evidence>
<dbReference type="EMBL" id="ACXX02000002">
    <property type="protein sequence ID" value="EGD49159.1"/>
    <property type="molecule type" value="Genomic_DNA"/>
</dbReference>
<dbReference type="PROSITE" id="PS52040">
    <property type="entry name" value="TOPO_IIA"/>
    <property type="match status" value="1"/>
</dbReference>
<dbReference type="InterPro" id="IPR013757">
    <property type="entry name" value="Topo_IIA_A_a_sf"/>
</dbReference>
<dbReference type="Gene3D" id="3.90.199.10">
    <property type="entry name" value="Topoisomerase II, domain 5"/>
    <property type="match status" value="1"/>
</dbReference>
<protein>
    <submittedName>
        <fullName evidence="9">DNA topoisomerase (ATP-hydrolyzing)</fullName>
        <ecNumber evidence="9">5.99.1.3</ecNumber>
    </submittedName>
</protein>
<evidence type="ECO:0000259" key="8">
    <source>
        <dbReference type="PROSITE" id="PS52040"/>
    </source>
</evidence>
<dbReference type="STRING" id="588581.Cpap_3589"/>
<keyword evidence="3 7" id="KW-0799">Topoisomerase</keyword>
<keyword evidence="5" id="KW-0472">Membrane</keyword>
<gene>
    <name evidence="9" type="ORF">Cpap_3589</name>
</gene>
<dbReference type="SMART" id="SM00434">
    <property type="entry name" value="TOP4c"/>
    <property type="match status" value="1"/>
</dbReference>
<name>F1T9H7_9FIRM</name>
<dbReference type="SUPFAM" id="SSF56719">
    <property type="entry name" value="Type II DNA topoisomerase"/>
    <property type="match status" value="1"/>
</dbReference>
<dbReference type="OrthoDB" id="9806486at2"/>
<dbReference type="Proteomes" id="UP000003860">
    <property type="component" value="Unassembled WGS sequence"/>
</dbReference>
<dbReference type="Gene3D" id="2.120.10.90">
    <property type="entry name" value="DNA gyrase/topoisomerase IV, subunit A, C-terminal"/>
    <property type="match status" value="1"/>
</dbReference>
<dbReference type="InterPro" id="IPR035516">
    <property type="entry name" value="Gyrase/topoIV_suA_C"/>
</dbReference>
<evidence type="ECO:0000256" key="5">
    <source>
        <dbReference type="ARBA" id="ARBA00023136"/>
    </source>
</evidence>
<dbReference type="AlphaFoldDB" id="F1T9H7"/>
<dbReference type="Gene3D" id="1.10.268.10">
    <property type="entry name" value="Topoisomerase, domain 3"/>
    <property type="match status" value="1"/>
</dbReference>
<dbReference type="InterPro" id="IPR013760">
    <property type="entry name" value="Topo_IIA-like_dom_sf"/>
</dbReference>
<accession>F1T9H7</accession>
<organism evidence="9 10">
    <name type="scientific">Ruminiclostridium papyrosolvens DSM 2782</name>
    <dbReference type="NCBI Taxonomy" id="588581"/>
    <lineage>
        <taxon>Bacteria</taxon>
        <taxon>Bacillati</taxon>
        <taxon>Bacillota</taxon>
        <taxon>Clostridia</taxon>
        <taxon>Eubacteriales</taxon>
        <taxon>Oscillospiraceae</taxon>
        <taxon>Ruminiclostridium</taxon>
    </lineage>
</organism>
<dbReference type="InterPro" id="IPR013758">
    <property type="entry name" value="Topo_IIA_A/C_ab"/>
</dbReference>
<keyword evidence="4 7" id="KW-0238">DNA-binding</keyword>
<evidence type="ECO:0000256" key="6">
    <source>
        <dbReference type="ARBA" id="ARBA00023235"/>
    </source>
</evidence>
<comment type="catalytic activity">
    <reaction evidence="1 7">
        <text>ATP-dependent breakage, passage and rejoining of double-stranded DNA.</text>
        <dbReference type="EC" id="5.6.2.2"/>
    </reaction>
</comment>
<evidence type="ECO:0000313" key="9">
    <source>
        <dbReference type="EMBL" id="EGD49159.1"/>
    </source>
</evidence>
<evidence type="ECO:0000256" key="7">
    <source>
        <dbReference type="PROSITE-ProRule" id="PRU01384"/>
    </source>
</evidence>
<reference evidence="9" key="1">
    <citation type="submission" date="2009-07" db="EMBL/GenBank/DDBJ databases">
        <authorList>
            <consortium name="US DOE Joint Genome Institute (JGI-PGF)"/>
            <person name="Lucas S."/>
            <person name="Copeland A."/>
            <person name="Lapidus A."/>
            <person name="Glavina del Rio T."/>
            <person name="Tice H."/>
            <person name="Bruce D."/>
            <person name="Goodwin L."/>
            <person name="Pitluck S."/>
            <person name="Larimer F."/>
            <person name="Land M.L."/>
            <person name="Mouttaki H."/>
            <person name="He Z."/>
            <person name="Zhou J."/>
            <person name="Hemme C.L."/>
        </authorList>
    </citation>
    <scope>NUCLEOTIDE SEQUENCE [LARGE SCALE GENOMIC DNA]</scope>
    <source>
        <strain evidence="9">DSM 2782</strain>
    </source>
</reference>
<sequence length="728" mass="83181">MTHKNLVEQNITDTLESNYMPYAMSVIVSRAIPEIDGFKPSHRKLLYTMYKMSLLAGAKTKSSNIVGQTMKLNPHGDMAIYETMVRMTRGNNALLHPFIDSKGNFGKQYSRDMKFAAPRYTEAKLDKLCEEIFKDIDKNTVDFVDNYDGTMKEPVLLPTTFPSILVNSNQGIAVGMASNICSFNLEEICKTTSALIDDENIVIEDYLQAPDFSSGGQLIYSAKEIRDIYNNGRGSFKVRAKYNYDNKNNCIEIVEIPYTTTVEAIIDQIIELIKGGKIKEITDVRDETDLSGLKLTLDLRKNTDPDMLMKKLFKLTPLQDSFNCNFNILINGRPRVMGVRTILNEWLSFRVDCIKRQILYDIQKKSDKLHLLMGLKKILLDIDKAIEIIRKTEQEVMVVPNLISGFDIDQIQAEYIAEIKLRNLNKEYILNRVGETDSLIKEIAELKDTHGNHKKVKKIIQKQLSEIAKKFGKPRRTEIISDEQVEEITTEHFIEDYNLKIFLTEQNYLKKIPLVSLRANPEHKLKDEDTIVQEIETHNKADLLLFTNKFNVYKSKIYEIPDCKASSLGEYLTNLLGLDSDEKIIYITATDNYEGYMLFFYENGKGAKIDLSGYATKTNRKKLANAYYNGSPLIRMFFATEDIELIAISSINKMLVFNTESIGVKTTKNSQGVQILTSKKGSIMTGIKTLDEKVLSNIDYYRTKNIPAIGCYIKEEDKTEKQMSLDLV</sequence>
<dbReference type="RefSeq" id="WP_004617348.1">
    <property type="nucleotide sequence ID" value="NZ_ACXX02000002.1"/>
</dbReference>
<dbReference type="SUPFAM" id="SSF101904">
    <property type="entry name" value="GyrA/ParC C-terminal domain-like"/>
    <property type="match status" value="1"/>
</dbReference>